<keyword evidence="2" id="KW-1133">Transmembrane helix</keyword>
<sequence length="543" mass="56316">MLPVLAAVVAGLASSVSGQTTHTVTVGLKGSFYDPPTIDALTNDTIQFLFSGIFHGVTQSTFDAPCSPMPGGFSSGLAGTLGNTSIGSPVWNLVVTNVSAPIYFFCEATQPESHCESGMVGAINAEPAMYTSFQAAAKLVTGTPMPTPTLILSGVGAFATAGPSTPILTPTAASQSSAGSASVSTVTAPPTASPSSSSKSGVSGAVLGGAIGGGVALVIIGILVGLLLRSKRQREDSRRREANIISAVRAFGDRDRHPGDRSSFPGAKAGYVSPDPSDADSLGYNRLGRGDPFYSTAGALPQMTNTAFGNPVSYRDRERDRSEERDMRDVRGGGQAVRNTRRVPVNRSMDEPRRVGAESVSDINETAMASIARNPTYSDGVISSAAGTMLSNTISHPYNRDADAYGSRPATTDSQSSISGGRSGMMGYGGMHPAVQEEEDAVVIEPQATVPRYADAPPPAPQNPANVHEIAKEVAALLGPRLRSPPPPQQPPPPLAALNGEMPEQPSNINGAGMFGSVAGRQRRELPIPHRFSPSSVPPEYES</sequence>
<evidence type="ECO:0000313" key="4">
    <source>
        <dbReference type="EMBL" id="KLO12251.1"/>
    </source>
</evidence>
<feature type="region of interest" description="Disordered" evidence="1">
    <location>
        <begin position="182"/>
        <end position="201"/>
    </location>
</feature>
<proteinExistence type="predicted"/>
<name>A0A0H2S5R9_9AGAM</name>
<dbReference type="InParanoid" id="A0A0H2S5R9"/>
<evidence type="ECO:0000256" key="3">
    <source>
        <dbReference type="SAM" id="SignalP"/>
    </source>
</evidence>
<keyword evidence="2" id="KW-0472">Membrane</keyword>
<protein>
    <recommendedName>
        <fullName evidence="6">Extracellular serine-rich protein</fullName>
    </recommendedName>
</protein>
<dbReference type="OrthoDB" id="1921208at2759"/>
<keyword evidence="3" id="KW-0732">Signal</keyword>
<feature type="region of interest" description="Disordered" evidence="1">
    <location>
        <begin position="480"/>
        <end position="543"/>
    </location>
</feature>
<evidence type="ECO:0008006" key="6">
    <source>
        <dbReference type="Google" id="ProtNLM"/>
    </source>
</evidence>
<keyword evidence="2" id="KW-0812">Transmembrane</keyword>
<accession>A0A0H2S5R9</accession>
<feature type="region of interest" description="Disordered" evidence="1">
    <location>
        <begin position="400"/>
        <end position="420"/>
    </location>
</feature>
<feature type="chain" id="PRO_5005202425" description="Extracellular serine-rich protein" evidence="3">
    <location>
        <begin position="19"/>
        <end position="543"/>
    </location>
</feature>
<evidence type="ECO:0000256" key="1">
    <source>
        <dbReference type="SAM" id="MobiDB-lite"/>
    </source>
</evidence>
<dbReference type="STRING" id="27342.A0A0H2S5R9"/>
<feature type="compositionally biased region" description="Pro residues" evidence="1">
    <location>
        <begin position="483"/>
        <end position="495"/>
    </location>
</feature>
<dbReference type="Proteomes" id="UP000053477">
    <property type="component" value="Unassembled WGS sequence"/>
</dbReference>
<feature type="signal peptide" evidence="3">
    <location>
        <begin position="1"/>
        <end position="18"/>
    </location>
</feature>
<dbReference type="InterPro" id="IPR052953">
    <property type="entry name" value="Ser-rich/MCO-related"/>
</dbReference>
<dbReference type="InterPro" id="IPR008972">
    <property type="entry name" value="Cupredoxin"/>
</dbReference>
<dbReference type="AlphaFoldDB" id="A0A0H2S5R9"/>
<organism evidence="4 5">
    <name type="scientific">Schizopora paradoxa</name>
    <dbReference type="NCBI Taxonomy" id="27342"/>
    <lineage>
        <taxon>Eukaryota</taxon>
        <taxon>Fungi</taxon>
        <taxon>Dikarya</taxon>
        <taxon>Basidiomycota</taxon>
        <taxon>Agaricomycotina</taxon>
        <taxon>Agaricomycetes</taxon>
        <taxon>Hymenochaetales</taxon>
        <taxon>Schizoporaceae</taxon>
        <taxon>Schizopora</taxon>
    </lineage>
</organism>
<feature type="transmembrane region" description="Helical" evidence="2">
    <location>
        <begin position="205"/>
        <end position="228"/>
    </location>
</feature>
<feature type="region of interest" description="Disordered" evidence="1">
    <location>
        <begin position="295"/>
        <end position="341"/>
    </location>
</feature>
<feature type="compositionally biased region" description="Basic and acidic residues" evidence="1">
    <location>
        <begin position="314"/>
        <end position="331"/>
    </location>
</feature>
<dbReference type="PANTHER" id="PTHR34883:SF15">
    <property type="entry name" value="EXTRACELLULAR SERINE-RICH PROTEIN"/>
    <property type="match status" value="1"/>
</dbReference>
<dbReference type="CDD" id="cd00920">
    <property type="entry name" value="Cupredoxin"/>
    <property type="match status" value="1"/>
</dbReference>
<evidence type="ECO:0000256" key="2">
    <source>
        <dbReference type="SAM" id="Phobius"/>
    </source>
</evidence>
<reference evidence="4 5" key="1">
    <citation type="submission" date="2015-04" db="EMBL/GenBank/DDBJ databases">
        <title>Complete genome sequence of Schizopora paradoxa KUC8140, a cosmopolitan wood degrader in East Asia.</title>
        <authorList>
            <consortium name="DOE Joint Genome Institute"/>
            <person name="Min B."/>
            <person name="Park H."/>
            <person name="Jang Y."/>
            <person name="Kim J.-J."/>
            <person name="Kim K.H."/>
            <person name="Pangilinan J."/>
            <person name="Lipzen A."/>
            <person name="Riley R."/>
            <person name="Grigoriev I.V."/>
            <person name="Spatafora J.W."/>
            <person name="Choi I.-G."/>
        </authorList>
    </citation>
    <scope>NUCLEOTIDE SEQUENCE [LARGE SCALE GENOMIC DNA]</scope>
    <source>
        <strain evidence="4 5">KUC8140</strain>
    </source>
</reference>
<evidence type="ECO:0000313" key="5">
    <source>
        <dbReference type="Proteomes" id="UP000053477"/>
    </source>
</evidence>
<gene>
    <name evidence="4" type="ORF">SCHPADRAFT_998248</name>
</gene>
<feature type="region of interest" description="Disordered" evidence="1">
    <location>
        <begin position="253"/>
        <end position="278"/>
    </location>
</feature>
<dbReference type="PANTHER" id="PTHR34883">
    <property type="entry name" value="SERINE-RICH PROTEIN, PUTATIVE-RELATED-RELATED"/>
    <property type="match status" value="1"/>
</dbReference>
<keyword evidence="5" id="KW-1185">Reference proteome</keyword>
<dbReference type="EMBL" id="KQ085981">
    <property type="protein sequence ID" value="KLO12251.1"/>
    <property type="molecule type" value="Genomic_DNA"/>
</dbReference>
<dbReference type="SUPFAM" id="SSF49503">
    <property type="entry name" value="Cupredoxins"/>
    <property type="match status" value="1"/>
</dbReference>
<dbReference type="Gene3D" id="2.60.40.420">
    <property type="entry name" value="Cupredoxins - blue copper proteins"/>
    <property type="match status" value="1"/>
</dbReference>